<name>A0A132PEL5_9MYCO</name>
<evidence type="ECO:0008006" key="3">
    <source>
        <dbReference type="Google" id="ProtNLM"/>
    </source>
</evidence>
<dbReference type="AlphaFoldDB" id="A0A132PEL5"/>
<accession>A0A132PEL5</accession>
<dbReference type="Proteomes" id="UP000070612">
    <property type="component" value="Unassembled WGS sequence"/>
</dbReference>
<dbReference type="EMBL" id="LGTW01000024">
    <property type="protein sequence ID" value="KWX20761.1"/>
    <property type="molecule type" value="Genomic_DNA"/>
</dbReference>
<sequence>MASIDEAALAAAASWDTKPISILTPSAQTRTAVPESWWPVVESSDPEERKRIAIQQWDAEFLDLIPRFADALHSQLVDVRAAKHDWLDAPSLDYVLRTEEGELAVWVGEDPRTFGATTPPYFESLPEPARGFLRQTHAGFTTWDGESCGFIAPRHMTTLAARWGDPDSNDILEWEEDDYEFPGTQRLLFVTEGGSDASLCISPDLPAGLAITYFEPDFEVKPFGEALDQFMNLPL</sequence>
<evidence type="ECO:0000313" key="1">
    <source>
        <dbReference type="EMBL" id="KWX20761.1"/>
    </source>
</evidence>
<keyword evidence="2" id="KW-1185">Reference proteome</keyword>
<proteinExistence type="predicted"/>
<protein>
    <recommendedName>
        <fullName evidence="3">SMI1/KNR4 family protein</fullName>
    </recommendedName>
</protein>
<reference evidence="1 2" key="1">
    <citation type="submission" date="2015-07" db="EMBL/GenBank/DDBJ databases">
        <title>A draft genome sequence of Mycobacterium wolinskyi.</title>
        <authorList>
            <person name="de Man T.J."/>
            <person name="Perry K.A."/>
            <person name="Coulliette A.D."/>
            <person name="Jensen B."/>
            <person name="Toney N.C."/>
            <person name="Limbago B.M."/>
            <person name="Noble-Wang J."/>
        </authorList>
    </citation>
    <scope>NUCLEOTIDE SEQUENCE [LARGE SCALE GENOMIC DNA]</scope>
    <source>
        <strain evidence="1 2">CDC_01</strain>
    </source>
</reference>
<comment type="caution">
    <text evidence="1">The sequence shown here is derived from an EMBL/GenBank/DDBJ whole genome shotgun (WGS) entry which is preliminary data.</text>
</comment>
<dbReference type="RefSeq" id="WP_067856071.1">
    <property type="nucleotide sequence ID" value="NZ_LGTW01000024.1"/>
</dbReference>
<organism evidence="1 2">
    <name type="scientific">Mycolicibacterium wolinskyi</name>
    <dbReference type="NCBI Taxonomy" id="59750"/>
    <lineage>
        <taxon>Bacteria</taxon>
        <taxon>Bacillati</taxon>
        <taxon>Actinomycetota</taxon>
        <taxon>Actinomycetes</taxon>
        <taxon>Mycobacteriales</taxon>
        <taxon>Mycobacteriaceae</taxon>
        <taxon>Mycolicibacterium</taxon>
    </lineage>
</organism>
<gene>
    <name evidence="1" type="ORF">AFM11_28350</name>
</gene>
<dbReference type="STRING" id="59750.AWC31_32630"/>
<evidence type="ECO:0000313" key="2">
    <source>
        <dbReference type="Proteomes" id="UP000070612"/>
    </source>
</evidence>
<dbReference type="PATRIC" id="fig|59750.3.peg.3544"/>